<accession>A0ABY5RU18</accession>
<protein>
    <submittedName>
        <fullName evidence="1">Uncharacterized protein</fullName>
    </submittedName>
</protein>
<evidence type="ECO:0000313" key="2">
    <source>
        <dbReference type="Proteomes" id="UP001017257"/>
    </source>
</evidence>
<proteinExistence type="predicted"/>
<dbReference type="EMBL" id="CP102845">
    <property type="protein sequence ID" value="UVF20740.1"/>
    <property type="molecule type" value="Genomic_DNA"/>
</dbReference>
<reference evidence="1" key="1">
    <citation type="submission" date="2022-08" db="EMBL/GenBank/DDBJ databases">
        <title>Microvirga terrae sp. nov., isolated from soil.</title>
        <authorList>
            <person name="Kim K.H."/>
            <person name="Seo Y.L."/>
            <person name="Kim J.M."/>
            <person name="Lee J.K."/>
            <person name="Han D.M."/>
            <person name="Jeon C.O."/>
        </authorList>
    </citation>
    <scope>NUCLEOTIDE SEQUENCE</scope>
    <source>
        <strain evidence="1">R24</strain>
    </source>
</reference>
<sequence length="48" mass="4820">MLNKAPKLAISVAAGPDRYKKGAACAAPLDVMVACHVMAGLVPAISVV</sequence>
<evidence type="ECO:0000313" key="1">
    <source>
        <dbReference type="EMBL" id="UVF20740.1"/>
    </source>
</evidence>
<keyword evidence="2" id="KW-1185">Reference proteome</keyword>
<name>A0ABY5RU18_9HYPH</name>
<dbReference type="RefSeq" id="WP_173945959.1">
    <property type="nucleotide sequence ID" value="NZ_CP102845.1"/>
</dbReference>
<dbReference type="Proteomes" id="UP001017257">
    <property type="component" value="Chromosome"/>
</dbReference>
<organism evidence="1 2">
    <name type="scientific">Microvirga terrae</name>
    <dbReference type="NCBI Taxonomy" id="2740529"/>
    <lineage>
        <taxon>Bacteria</taxon>
        <taxon>Pseudomonadati</taxon>
        <taxon>Pseudomonadota</taxon>
        <taxon>Alphaproteobacteria</taxon>
        <taxon>Hyphomicrobiales</taxon>
        <taxon>Methylobacteriaceae</taxon>
        <taxon>Microvirga</taxon>
    </lineage>
</organism>
<gene>
    <name evidence="1" type="ORF">HPT29_006340</name>
</gene>